<keyword evidence="3" id="KW-1185">Reference proteome</keyword>
<evidence type="ECO:0000313" key="2">
    <source>
        <dbReference type="EMBL" id="KAG2492920.1"/>
    </source>
</evidence>
<feature type="region of interest" description="Disordered" evidence="1">
    <location>
        <begin position="379"/>
        <end position="474"/>
    </location>
</feature>
<evidence type="ECO:0000256" key="1">
    <source>
        <dbReference type="SAM" id="MobiDB-lite"/>
    </source>
</evidence>
<feature type="compositionally biased region" description="Low complexity" evidence="1">
    <location>
        <begin position="39"/>
        <end position="54"/>
    </location>
</feature>
<sequence>MFRLAAWSKQSSAWVDAALQALDPTGAILPRRPQASTDSNAAASAGCAQPASASEPSTTGTAAPGCCSASSGPCSPSSVAAEAAQDVARVHAPSCSGHAYVDVISPSGPGCCDATPAPANDVAAPPSTSAPAGEATIIVDDGAAVHPTDVLIVTTSRTFFGSMSGSAIEVEPWVPDVEDHALRHLAALLSHHLATPSAPPLSPADGTAAVCGVNLYGGLAGPAGAAPSPVPLQLQRLGLLDRRVGSGPDGSAATAAAAATLLSASAGGAAGAVAAAPLGLPVDVTLTPSASLAAECEALALEPACAPAAGAGRPGAGALRLAEQECWRDPPAARPRRAFRRARLAFLELVNLATEGGEAGEGEGEGRPFVAQLERALPPRAPRAPPALEGVAEGEEEGLEEEEEEGAGPSHSDESGAELDLALAPCGEDGDGDGDGGADEGWARPSGEQLWGASCPLPSPVRGGPLSPPHGLHTQSAAPRLFAVMSSDEGPRSLEAPRTQRRAASSPMEVGDEPGTAQPLGGCGLSFAFLRRRSGRRLRCVAATASATGPAAASEASFFSSPSSAAAAAASGPLSSSASEPADIARVSAPRSFHKLRRFASSFFNRQPTGQARAATCPGACPSSGASACASGAGSGSGSGNSGSSCCGSCGSQTTTSQELTLASTSELGASMHRVSANTSSSIASDNEWAHQAGQIARSLQRPTFVSEPILELEELPLGPVLRDRLPSSASGSARIAHFMCVAAAAATAPAVGFVAAEGGQAVAPVPCRPSLKRSSISEPSLPDCCGLLAGDEGKGLLQHASTCVADCE</sequence>
<organism evidence="2 3">
    <name type="scientific">Edaphochlamys debaryana</name>
    <dbReference type="NCBI Taxonomy" id="47281"/>
    <lineage>
        <taxon>Eukaryota</taxon>
        <taxon>Viridiplantae</taxon>
        <taxon>Chlorophyta</taxon>
        <taxon>core chlorophytes</taxon>
        <taxon>Chlorophyceae</taxon>
        <taxon>CS clade</taxon>
        <taxon>Chlamydomonadales</taxon>
        <taxon>Chlamydomonadales incertae sedis</taxon>
        <taxon>Edaphochlamys</taxon>
    </lineage>
</organism>
<gene>
    <name evidence="2" type="ORF">HYH03_008833</name>
</gene>
<reference evidence="2" key="1">
    <citation type="journal article" date="2020" name="bioRxiv">
        <title>Comparative genomics of Chlamydomonas.</title>
        <authorList>
            <person name="Craig R.J."/>
            <person name="Hasan A.R."/>
            <person name="Ness R.W."/>
            <person name="Keightley P.D."/>
        </authorList>
    </citation>
    <scope>NUCLEOTIDE SEQUENCE</scope>
    <source>
        <strain evidence="2">CCAP 11/70</strain>
    </source>
</reference>
<proteinExistence type="predicted"/>
<feature type="region of interest" description="Disordered" evidence="1">
    <location>
        <begin position="488"/>
        <end position="517"/>
    </location>
</feature>
<accession>A0A835Y5L4</accession>
<evidence type="ECO:0000313" key="3">
    <source>
        <dbReference type="Proteomes" id="UP000612055"/>
    </source>
</evidence>
<dbReference type="EMBL" id="JAEHOE010000041">
    <property type="protein sequence ID" value="KAG2492920.1"/>
    <property type="molecule type" value="Genomic_DNA"/>
</dbReference>
<feature type="compositionally biased region" description="Acidic residues" evidence="1">
    <location>
        <begin position="392"/>
        <end position="406"/>
    </location>
</feature>
<dbReference type="AlphaFoldDB" id="A0A835Y5L4"/>
<protein>
    <submittedName>
        <fullName evidence="2">Uncharacterized protein</fullName>
    </submittedName>
</protein>
<name>A0A835Y5L4_9CHLO</name>
<feature type="region of interest" description="Disordered" evidence="1">
    <location>
        <begin position="29"/>
        <end position="62"/>
    </location>
</feature>
<comment type="caution">
    <text evidence="2">The sequence shown here is derived from an EMBL/GenBank/DDBJ whole genome shotgun (WGS) entry which is preliminary data.</text>
</comment>
<dbReference type="Proteomes" id="UP000612055">
    <property type="component" value="Unassembled WGS sequence"/>
</dbReference>
<feature type="compositionally biased region" description="Acidic residues" evidence="1">
    <location>
        <begin position="428"/>
        <end position="438"/>
    </location>
</feature>